<name>A0A6J6WIU9_9ZZZZ</name>
<reference evidence="1" key="1">
    <citation type="submission" date="2020-05" db="EMBL/GenBank/DDBJ databases">
        <authorList>
            <person name="Chiriac C."/>
            <person name="Salcher M."/>
            <person name="Ghai R."/>
            <person name="Kavagutti S V."/>
        </authorList>
    </citation>
    <scope>NUCLEOTIDE SEQUENCE</scope>
</reference>
<proteinExistence type="predicted"/>
<protein>
    <submittedName>
        <fullName evidence="1">Unannotated protein</fullName>
    </submittedName>
</protein>
<accession>A0A6J6WIU9</accession>
<gene>
    <name evidence="1" type="ORF">UFOPK2992_00001</name>
</gene>
<dbReference type="EMBL" id="CAFAAI010000001">
    <property type="protein sequence ID" value="CAB4784832.1"/>
    <property type="molecule type" value="Genomic_DNA"/>
</dbReference>
<evidence type="ECO:0000313" key="1">
    <source>
        <dbReference type="EMBL" id="CAB4784832.1"/>
    </source>
</evidence>
<sequence>MPPGSADCGTASSVVPIRRGVTLAFRVDADEEFLDQESVVENDVADRGHLLISQV</sequence>
<organism evidence="1">
    <name type="scientific">freshwater metagenome</name>
    <dbReference type="NCBI Taxonomy" id="449393"/>
    <lineage>
        <taxon>unclassified sequences</taxon>
        <taxon>metagenomes</taxon>
        <taxon>ecological metagenomes</taxon>
    </lineage>
</organism>
<dbReference type="AlphaFoldDB" id="A0A6J6WIU9"/>